<evidence type="ECO:0000256" key="5">
    <source>
        <dbReference type="ARBA" id="ARBA00023163"/>
    </source>
</evidence>
<protein>
    <submittedName>
        <fullName evidence="10">Uncharacterized protein LOC110410746</fullName>
    </submittedName>
</protein>
<gene>
    <name evidence="10" type="primary">LOC110410746</name>
</gene>
<dbReference type="Proteomes" id="UP000504621">
    <property type="component" value="Unplaced"/>
</dbReference>
<evidence type="ECO:0000259" key="8">
    <source>
        <dbReference type="PROSITE" id="PS51519"/>
    </source>
</evidence>
<dbReference type="Pfam" id="PF02042">
    <property type="entry name" value="RWP-RK"/>
    <property type="match status" value="1"/>
</dbReference>
<evidence type="ECO:0000313" key="10">
    <source>
        <dbReference type="RefSeq" id="XP_021276287.1"/>
    </source>
</evidence>
<proteinExistence type="predicted"/>
<dbReference type="GO" id="GO:0003677">
    <property type="term" value="F:DNA binding"/>
    <property type="evidence" value="ECO:0007669"/>
    <property type="project" value="UniProtKB-KW"/>
</dbReference>
<feature type="compositionally biased region" description="Low complexity" evidence="7">
    <location>
        <begin position="379"/>
        <end position="395"/>
    </location>
</feature>
<evidence type="ECO:0000256" key="1">
    <source>
        <dbReference type="ARBA" id="ARBA00004049"/>
    </source>
</evidence>
<evidence type="ECO:0000313" key="9">
    <source>
        <dbReference type="Proteomes" id="UP000504621"/>
    </source>
</evidence>
<organism evidence="9 10">
    <name type="scientific">Herrania umbratica</name>
    <dbReference type="NCBI Taxonomy" id="108875"/>
    <lineage>
        <taxon>Eukaryota</taxon>
        <taxon>Viridiplantae</taxon>
        <taxon>Streptophyta</taxon>
        <taxon>Embryophyta</taxon>
        <taxon>Tracheophyta</taxon>
        <taxon>Spermatophyta</taxon>
        <taxon>Magnoliopsida</taxon>
        <taxon>eudicotyledons</taxon>
        <taxon>Gunneridae</taxon>
        <taxon>Pentapetalae</taxon>
        <taxon>rosids</taxon>
        <taxon>malvids</taxon>
        <taxon>Malvales</taxon>
        <taxon>Malvaceae</taxon>
        <taxon>Byttnerioideae</taxon>
        <taxon>Herrania</taxon>
    </lineage>
</organism>
<evidence type="ECO:0000256" key="2">
    <source>
        <dbReference type="ARBA" id="ARBA00023015"/>
    </source>
</evidence>
<dbReference type="OrthoDB" id="980776at2759"/>
<dbReference type="GeneID" id="110410746"/>
<feature type="compositionally biased region" description="Polar residues" evidence="7">
    <location>
        <begin position="33"/>
        <end position="53"/>
    </location>
</feature>
<feature type="region of interest" description="Disordered" evidence="7">
    <location>
        <begin position="379"/>
        <end position="421"/>
    </location>
</feature>
<sequence>MEPLLPDDDMNIFMGNMNHPFMDDTRNDFLNNLNPSLFGNPSSDNSDTGNLRVNSQSNPSLNNLSTTTQMQQNFENEGLNNLHVPTRVNSTDQEPSQHPFISSDLLPVQEPVLHPSSIPPFTEQEATNPLQIATDWEGMHNEPNLENAQTSMRNEVNLENSERGMHSEPNLENSQVETGLGTQRLDKNKGKLSVGLSRPPPSGCSGCQMLREITHRRGSLVKKLQLHGELLRGRFFHALSNVFDEDTTVVLDAENIDLYDKGYKDVEKFLSQYFIQQEQEGWSMYDDPRAVFFKVLCFGPGGIPTGETANTSNREKNPVPPTARVLASAPAEAANTSNRERNPLPPTARVLATAPAEAANTSNRERNPVPPTARVLATAPAEAANRSNAEAANTSISQAGQVAATGSHEATNPNNSGRRSINLSEQRKRIKMMTFNDLKPFFEMLRKDAARMLNLSETVLHNIFDEVTGKKGRRWPYREITANRRKIAKLTAIADSTDNPAARDRARDEIRTLEEQIDALYRP</sequence>
<keyword evidence="4" id="KW-0238">DNA-binding</keyword>
<keyword evidence="3" id="KW-0175">Coiled coil</keyword>
<keyword evidence="5" id="KW-0804">Transcription</keyword>
<feature type="domain" description="RWP-RK" evidence="8">
    <location>
        <begin position="412"/>
        <end position="503"/>
    </location>
</feature>
<dbReference type="RefSeq" id="XP_021276287.1">
    <property type="nucleotide sequence ID" value="XM_021420612.1"/>
</dbReference>
<evidence type="ECO:0000256" key="6">
    <source>
        <dbReference type="ARBA" id="ARBA00023242"/>
    </source>
</evidence>
<dbReference type="PROSITE" id="PS51519">
    <property type="entry name" value="RWP_RK"/>
    <property type="match status" value="1"/>
</dbReference>
<dbReference type="PANTHER" id="PTHR46373:SF2">
    <property type="entry name" value="RWP-RK DOMAIN-CONTAINING PROTEIN"/>
    <property type="match status" value="1"/>
</dbReference>
<feature type="compositionally biased region" description="Polar residues" evidence="7">
    <location>
        <begin position="408"/>
        <end position="421"/>
    </location>
</feature>
<keyword evidence="6" id="KW-0539">Nucleus</keyword>
<feature type="compositionally biased region" description="Low complexity" evidence="7">
    <location>
        <begin position="54"/>
        <end position="64"/>
    </location>
</feature>
<feature type="region of interest" description="Disordered" evidence="7">
    <location>
        <begin position="304"/>
        <end position="346"/>
    </location>
</feature>
<keyword evidence="2" id="KW-0805">Transcription regulation</keyword>
<evidence type="ECO:0000256" key="3">
    <source>
        <dbReference type="ARBA" id="ARBA00023054"/>
    </source>
</evidence>
<dbReference type="GO" id="GO:0003700">
    <property type="term" value="F:DNA-binding transcription factor activity"/>
    <property type="evidence" value="ECO:0007669"/>
    <property type="project" value="InterPro"/>
</dbReference>
<feature type="region of interest" description="Disordered" evidence="7">
    <location>
        <begin position="33"/>
        <end position="64"/>
    </location>
</feature>
<evidence type="ECO:0000256" key="7">
    <source>
        <dbReference type="SAM" id="MobiDB-lite"/>
    </source>
</evidence>
<evidence type="ECO:0000256" key="4">
    <source>
        <dbReference type="ARBA" id="ARBA00023125"/>
    </source>
</evidence>
<dbReference type="AlphaFoldDB" id="A0A6J0ZN90"/>
<dbReference type="PANTHER" id="PTHR46373">
    <property type="entry name" value="PROTEIN RKD4"/>
    <property type="match status" value="1"/>
</dbReference>
<name>A0A6J0ZN90_9ROSI</name>
<dbReference type="InterPro" id="IPR003035">
    <property type="entry name" value="RWP-RK_dom"/>
</dbReference>
<comment type="function">
    <text evidence="1">Putative transcription factor.</text>
</comment>
<dbReference type="InterPro" id="IPR044607">
    <property type="entry name" value="RKD-like"/>
</dbReference>
<accession>A0A6J0ZN90</accession>
<reference evidence="10" key="1">
    <citation type="submission" date="2025-08" db="UniProtKB">
        <authorList>
            <consortium name="RefSeq"/>
        </authorList>
    </citation>
    <scope>IDENTIFICATION</scope>
    <source>
        <tissue evidence="10">Leaf</tissue>
    </source>
</reference>
<keyword evidence="9" id="KW-1185">Reference proteome</keyword>